<keyword evidence="3" id="KW-1185">Reference proteome</keyword>
<dbReference type="Proteomes" id="UP000265750">
    <property type="component" value="Unassembled WGS sequence"/>
</dbReference>
<dbReference type="OrthoDB" id="7906780at2"/>
<feature type="transmembrane region" description="Helical" evidence="1">
    <location>
        <begin position="6"/>
        <end position="22"/>
    </location>
</feature>
<organism evidence="2 3">
    <name type="scientific">Aureimonas flava</name>
    <dbReference type="NCBI Taxonomy" id="2320271"/>
    <lineage>
        <taxon>Bacteria</taxon>
        <taxon>Pseudomonadati</taxon>
        <taxon>Pseudomonadota</taxon>
        <taxon>Alphaproteobacteria</taxon>
        <taxon>Hyphomicrobiales</taxon>
        <taxon>Aurantimonadaceae</taxon>
        <taxon>Aureimonas</taxon>
    </lineage>
</organism>
<evidence type="ECO:0000313" key="2">
    <source>
        <dbReference type="EMBL" id="RIY01904.1"/>
    </source>
</evidence>
<accession>A0A3A1WMU2</accession>
<gene>
    <name evidence="2" type="ORF">D3218_06150</name>
</gene>
<dbReference type="RefSeq" id="WP_119539041.1">
    <property type="nucleotide sequence ID" value="NZ_QYRN01000003.1"/>
</dbReference>
<sequence length="122" mass="13577">MTSWLIDAILVGALLITSWRTGSMYKELKRLRSEESGFRQALEDADASINRAANAVVLLKSEGVRTLRALEERACEAQELVERLDVLLDSYEQRRTASVTAATILHDNDAISRFASVPTAIR</sequence>
<evidence type="ECO:0000313" key="3">
    <source>
        <dbReference type="Proteomes" id="UP000265750"/>
    </source>
</evidence>
<proteinExistence type="predicted"/>
<evidence type="ECO:0000256" key="1">
    <source>
        <dbReference type="SAM" id="Phobius"/>
    </source>
</evidence>
<keyword evidence="1" id="KW-0472">Membrane</keyword>
<dbReference type="EMBL" id="QYRN01000003">
    <property type="protein sequence ID" value="RIY01904.1"/>
    <property type="molecule type" value="Genomic_DNA"/>
</dbReference>
<protein>
    <submittedName>
        <fullName evidence="2">Uncharacterized protein</fullName>
    </submittedName>
</protein>
<keyword evidence="1" id="KW-1133">Transmembrane helix</keyword>
<dbReference type="AlphaFoldDB" id="A0A3A1WMU2"/>
<name>A0A3A1WMU2_9HYPH</name>
<comment type="caution">
    <text evidence="2">The sequence shown here is derived from an EMBL/GenBank/DDBJ whole genome shotgun (WGS) entry which is preliminary data.</text>
</comment>
<keyword evidence="1" id="KW-0812">Transmembrane</keyword>
<reference evidence="3" key="1">
    <citation type="submission" date="2018-09" db="EMBL/GenBank/DDBJ databases">
        <authorList>
            <person name="Tuo L."/>
        </authorList>
    </citation>
    <scope>NUCLEOTIDE SEQUENCE [LARGE SCALE GENOMIC DNA]</scope>
    <source>
        <strain evidence="3">M2BS4Y-1</strain>
    </source>
</reference>